<dbReference type="RefSeq" id="WP_003497974.1">
    <property type="nucleotide sequence ID" value="NZ_CABHNX010000218.1"/>
</dbReference>
<dbReference type="PROSITE" id="PS01124">
    <property type="entry name" value="HTH_ARAC_FAMILY_2"/>
    <property type="match status" value="1"/>
</dbReference>
<dbReference type="Proteomes" id="UP001300871">
    <property type="component" value="Unassembled WGS sequence"/>
</dbReference>
<dbReference type="PROSITE" id="PS00041">
    <property type="entry name" value="HTH_ARAC_FAMILY_1"/>
    <property type="match status" value="1"/>
</dbReference>
<dbReference type="InterPro" id="IPR018062">
    <property type="entry name" value="HTH_AraC-typ_CS"/>
</dbReference>
<dbReference type="Gene3D" id="1.10.10.60">
    <property type="entry name" value="Homeodomain-like"/>
    <property type="match status" value="2"/>
</dbReference>
<feature type="domain" description="HTH araC/xylS-type" evidence="4">
    <location>
        <begin position="173"/>
        <end position="271"/>
    </location>
</feature>
<evidence type="ECO:0000313" key="6">
    <source>
        <dbReference type="EMBL" id="MDB2002212.1"/>
    </source>
</evidence>
<dbReference type="EMBL" id="JAINVB010000002">
    <property type="protein sequence ID" value="MCK0088852.1"/>
    <property type="molecule type" value="Genomic_DNA"/>
</dbReference>
<keyword evidence="1" id="KW-0805">Transcription regulation</keyword>
<evidence type="ECO:0000256" key="3">
    <source>
        <dbReference type="ARBA" id="ARBA00023163"/>
    </source>
</evidence>
<dbReference type="InterPro" id="IPR018060">
    <property type="entry name" value="HTH_AraC"/>
</dbReference>
<dbReference type="GO" id="GO:0043565">
    <property type="term" value="F:sequence-specific DNA binding"/>
    <property type="evidence" value="ECO:0007669"/>
    <property type="project" value="InterPro"/>
</dbReference>
<comment type="caution">
    <text evidence="6">The sequence shown here is derived from an EMBL/GenBank/DDBJ whole genome shotgun (WGS) entry which is preliminary data.</text>
</comment>
<dbReference type="SUPFAM" id="SSF46689">
    <property type="entry name" value="Homeodomain-like"/>
    <property type="match status" value="2"/>
</dbReference>
<gene>
    <name evidence="5" type="ORF">K5I21_23910</name>
    <name evidence="6" type="ORF">PM006_18605</name>
</gene>
<dbReference type="EMBL" id="JAQLGM010000063">
    <property type="protein sequence ID" value="MDB2002212.1"/>
    <property type="molecule type" value="Genomic_DNA"/>
</dbReference>
<reference evidence="5" key="1">
    <citation type="journal article" date="2022" name="Cell Host Microbe">
        <title>Colonization of the live biotherapeutic product VE303 and modulation of the microbiota and metabolites in healthy volunteers.</title>
        <authorList>
            <person name="Dsouza M."/>
            <person name="Menon R."/>
            <person name="Crossette E."/>
            <person name="Bhattarai S.K."/>
            <person name="Schneider J."/>
            <person name="Kim Y.G."/>
            <person name="Reddy S."/>
            <person name="Caballero S."/>
            <person name="Felix C."/>
            <person name="Cornacchione L."/>
            <person name="Hendrickson J."/>
            <person name="Watson A.R."/>
            <person name="Minot S.S."/>
            <person name="Greenfield N."/>
            <person name="Schopf L."/>
            <person name="Szabady R."/>
            <person name="Patarroyo J."/>
            <person name="Smith W."/>
            <person name="Harrison P."/>
            <person name="Kuijper E.J."/>
            <person name="Kelly C.P."/>
            <person name="Olle B."/>
            <person name="Bobilev D."/>
            <person name="Silber J.L."/>
            <person name="Bucci V."/>
            <person name="Roberts B."/>
            <person name="Faith J."/>
            <person name="Norman J.M."/>
        </authorList>
    </citation>
    <scope>NUCLEOTIDE SEQUENCE</scope>
    <source>
        <strain evidence="5">VE303-04</strain>
    </source>
</reference>
<dbReference type="PANTHER" id="PTHR43280:SF2">
    <property type="entry name" value="HTH-TYPE TRANSCRIPTIONAL REGULATOR EXSA"/>
    <property type="match status" value="1"/>
</dbReference>
<dbReference type="InterPro" id="IPR009057">
    <property type="entry name" value="Homeodomain-like_sf"/>
</dbReference>
<evidence type="ECO:0000313" key="7">
    <source>
        <dbReference type="Proteomes" id="UP001300871"/>
    </source>
</evidence>
<dbReference type="InterPro" id="IPR037923">
    <property type="entry name" value="HTH-like"/>
</dbReference>
<dbReference type="PANTHER" id="PTHR43280">
    <property type="entry name" value="ARAC-FAMILY TRANSCRIPTIONAL REGULATOR"/>
    <property type="match status" value="1"/>
</dbReference>
<dbReference type="InterPro" id="IPR020449">
    <property type="entry name" value="Tscrpt_reg_AraC-type_HTH"/>
</dbReference>
<accession>A0AAW6B2G2</accession>
<dbReference type="SUPFAM" id="SSF51215">
    <property type="entry name" value="Regulatory protein AraC"/>
    <property type="match status" value="1"/>
</dbReference>
<protein>
    <submittedName>
        <fullName evidence="6">AraC family transcriptional regulator</fullName>
    </submittedName>
</protein>
<keyword evidence="2" id="KW-0238">DNA-binding</keyword>
<organism evidence="6 7">
    <name type="scientific">Clostridium symbiosum</name>
    <name type="common">Bacteroides symbiosus</name>
    <dbReference type="NCBI Taxonomy" id="1512"/>
    <lineage>
        <taxon>Bacteria</taxon>
        <taxon>Bacillati</taxon>
        <taxon>Bacillota</taxon>
        <taxon>Clostridia</taxon>
        <taxon>Lachnospirales</taxon>
        <taxon>Lachnospiraceae</taxon>
        <taxon>Otoolea</taxon>
    </lineage>
</organism>
<dbReference type="InterPro" id="IPR003313">
    <property type="entry name" value="AraC-bd"/>
</dbReference>
<dbReference type="Pfam" id="PF02311">
    <property type="entry name" value="AraC_binding"/>
    <property type="match status" value="1"/>
</dbReference>
<reference evidence="6" key="2">
    <citation type="submission" date="2023-01" db="EMBL/GenBank/DDBJ databases">
        <title>Human gut microbiome strain richness.</title>
        <authorList>
            <person name="Chen-Liaw A."/>
        </authorList>
    </citation>
    <scope>NUCLEOTIDE SEQUENCE</scope>
    <source>
        <strain evidence="6">B1_m1001713B170214d0_201011</strain>
    </source>
</reference>
<sequence length="277" mass="31704">MSSSRYIFNNEDFEKLTASLLYISTSKYENDWQSIPHIHHFSELIYITEGRGFFALEGKKYQVSEGDLIIIPPDMEHTELSFDCYPLEYIAVGVSGIAFRDNKNLERFFICHYGTDTELLSILLLLLEEAEEQKAGYGAACQALLDVLLIRLVRKQELLPAHFTPSRMTKECSQIKRYLDSNFADSITLDQLASLTHMSKYYLVHAFTRYSGLSPINYLNARRIEISKELLLTTDHSIAQIASLTGFSSQSYFAQVFKRESGKTPAQYRKDLSGKSR</sequence>
<dbReference type="Proteomes" id="UP001203136">
    <property type="component" value="Unassembled WGS sequence"/>
</dbReference>
<keyword evidence="3" id="KW-0804">Transcription</keyword>
<evidence type="ECO:0000259" key="4">
    <source>
        <dbReference type="PROSITE" id="PS01124"/>
    </source>
</evidence>
<evidence type="ECO:0000256" key="1">
    <source>
        <dbReference type="ARBA" id="ARBA00023015"/>
    </source>
</evidence>
<evidence type="ECO:0000313" key="5">
    <source>
        <dbReference type="EMBL" id="MCK0088852.1"/>
    </source>
</evidence>
<dbReference type="PRINTS" id="PR00032">
    <property type="entry name" value="HTHARAC"/>
</dbReference>
<name>A0AAW6B2G2_CLOSY</name>
<dbReference type="GO" id="GO:0003700">
    <property type="term" value="F:DNA-binding transcription factor activity"/>
    <property type="evidence" value="ECO:0007669"/>
    <property type="project" value="InterPro"/>
</dbReference>
<dbReference type="SMART" id="SM00342">
    <property type="entry name" value="HTH_ARAC"/>
    <property type="match status" value="1"/>
</dbReference>
<dbReference type="InterPro" id="IPR014710">
    <property type="entry name" value="RmlC-like_jellyroll"/>
</dbReference>
<evidence type="ECO:0000256" key="2">
    <source>
        <dbReference type="ARBA" id="ARBA00023125"/>
    </source>
</evidence>
<dbReference type="Pfam" id="PF12833">
    <property type="entry name" value="HTH_18"/>
    <property type="match status" value="1"/>
</dbReference>
<dbReference type="GeneID" id="57968124"/>
<proteinExistence type="predicted"/>
<dbReference type="AlphaFoldDB" id="A0AAW6B2G2"/>
<dbReference type="Gene3D" id="2.60.120.10">
    <property type="entry name" value="Jelly Rolls"/>
    <property type="match status" value="1"/>
</dbReference>